<evidence type="ECO:0000313" key="2">
    <source>
        <dbReference type="Proteomes" id="UP000799428"/>
    </source>
</evidence>
<name>A0A6G1K9S9_9PLEO</name>
<accession>A0A6G1K9S9</accession>
<keyword evidence="2" id="KW-1185">Reference proteome</keyword>
<organism evidence="1 2">
    <name type="scientific">Pleomassaria siparia CBS 279.74</name>
    <dbReference type="NCBI Taxonomy" id="1314801"/>
    <lineage>
        <taxon>Eukaryota</taxon>
        <taxon>Fungi</taxon>
        <taxon>Dikarya</taxon>
        <taxon>Ascomycota</taxon>
        <taxon>Pezizomycotina</taxon>
        <taxon>Dothideomycetes</taxon>
        <taxon>Pleosporomycetidae</taxon>
        <taxon>Pleosporales</taxon>
        <taxon>Pleomassariaceae</taxon>
        <taxon>Pleomassaria</taxon>
    </lineage>
</organism>
<gene>
    <name evidence="1" type="ORF">K504DRAFT_501932</name>
</gene>
<reference evidence="1" key="1">
    <citation type="journal article" date="2020" name="Stud. Mycol.">
        <title>101 Dothideomycetes genomes: a test case for predicting lifestyles and emergence of pathogens.</title>
        <authorList>
            <person name="Haridas S."/>
            <person name="Albert R."/>
            <person name="Binder M."/>
            <person name="Bloem J."/>
            <person name="Labutti K."/>
            <person name="Salamov A."/>
            <person name="Andreopoulos B."/>
            <person name="Baker S."/>
            <person name="Barry K."/>
            <person name="Bills G."/>
            <person name="Bluhm B."/>
            <person name="Cannon C."/>
            <person name="Castanera R."/>
            <person name="Culley D."/>
            <person name="Daum C."/>
            <person name="Ezra D."/>
            <person name="Gonzalez J."/>
            <person name="Henrissat B."/>
            <person name="Kuo A."/>
            <person name="Liang C."/>
            <person name="Lipzen A."/>
            <person name="Lutzoni F."/>
            <person name="Magnuson J."/>
            <person name="Mondo S."/>
            <person name="Nolan M."/>
            <person name="Ohm R."/>
            <person name="Pangilinan J."/>
            <person name="Park H.-J."/>
            <person name="Ramirez L."/>
            <person name="Alfaro M."/>
            <person name="Sun H."/>
            <person name="Tritt A."/>
            <person name="Yoshinaga Y."/>
            <person name="Zwiers L.-H."/>
            <person name="Turgeon B."/>
            <person name="Goodwin S."/>
            <person name="Spatafora J."/>
            <person name="Crous P."/>
            <person name="Grigoriev I."/>
        </authorList>
    </citation>
    <scope>NUCLEOTIDE SEQUENCE</scope>
    <source>
        <strain evidence="1">CBS 279.74</strain>
    </source>
</reference>
<dbReference type="AlphaFoldDB" id="A0A6G1K9S9"/>
<dbReference type="EMBL" id="MU005770">
    <property type="protein sequence ID" value="KAF2709191.1"/>
    <property type="molecule type" value="Genomic_DNA"/>
</dbReference>
<sequence length="342" mass="37204">MLLAPDTAGLEYHPATMQHGSIAALPHRVHLGKGPTFANKCPFVSSTDACHIHRRRIWPWSFMPTCGPTLSPHWSHERGACARTSNPMLILERQSPLGSAHSQALSAAQPHATTPIQSSFALNVFLRQAVTVTKTSGHTTDCPSEDSHTYSCQPYPLSTIPLVNHTSCQSYLLSIIPLVNHTSCQPVSRNPRRLPSSAHQAAGHIHGVNRGFVNQLASFLLPHDSRPSKALVVFLSRVKNGMATPIPVQHTLALPTSADTVQLVLKQQAFQLPLSSTLRVRFQHTVYSNPEARENLDLVNAHRASDPQSPACTSSVLLIGSVSRYYIISPASSSTTILQTVQ</sequence>
<evidence type="ECO:0000313" key="1">
    <source>
        <dbReference type="EMBL" id="KAF2709191.1"/>
    </source>
</evidence>
<dbReference type="Proteomes" id="UP000799428">
    <property type="component" value="Unassembled WGS sequence"/>
</dbReference>
<protein>
    <submittedName>
        <fullName evidence="1">Uncharacterized protein</fullName>
    </submittedName>
</protein>
<proteinExistence type="predicted"/>